<proteinExistence type="predicted"/>
<dbReference type="PANTHER" id="PTHR45947:SF3">
    <property type="entry name" value="SULFOQUINOVOSYL TRANSFERASE SQD2"/>
    <property type="match status" value="1"/>
</dbReference>
<name>C4FJ52_9AQUI</name>
<reference evidence="2 3" key="1">
    <citation type="submission" date="2009-04" db="EMBL/GenBank/DDBJ databases">
        <authorList>
            <person name="Reysenbach A.-L."/>
            <person name="Heidelberg J.F."/>
            <person name="Nelson W.C."/>
        </authorList>
    </citation>
    <scope>NUCLEOTIDE SEQUENCE [LARGE SCALE GENOMIC DNA]</scope>
    <source>
        <strain evidence="2 3">SS-5</strain>
    </source>
</reference>
<keyword evidence="3" id="KW-1185">Reference proteome</keyword>
<gene>
    <name evidence="2" type="ORF">SULYE_0594</name>
</gene>
<dbReference type="InterPro" id="IPR050194">
    <property type="entry name" value="Glycosyltransferase_grp1"/>
</dbReference>
<sequence>MRLLDITHFYSEKGGGIKTYIQNKIEYLKDKEDIQHTLIIPGEEDGEIFLKRTKIIKIKSPYFPFNNHYRLLINPVKLSNILKQEKPDVVEIGSPFLIPTVVNSKKESLKYKTVGFFHSNLESVVENINKIKGKIIVKKIARSYTYKTYSNLDLVIAPSCYVKNYLLDIGVQNVEVIYHGIDVDFFDKIQPEENLRQ</sequence>
<dbReference type="RefSeq" id="WP_007546266.1">
    <property type="nucleotide sequence ID" value="NZ_ABZS01000043.1"/>
</dbReference>
<evidence type="ECO:0000313" key="3">
    <source>
        <dbReference type="Proteomes" id="UP000005540"/>
    </source>
</evidence>
<dbReference type="Proteomes" id="UP000005540">
    <property type="component" value="Unassembled WGS sequence"/>
</dbReference>
<dbReference type="Gene3D" id="3.40.50.2000">
    <property type="entry name" value="Glycogen Phosphorylase B"/>
    <property type="match status" value="1"/>
</dbReference>
<organism evidence="2 3">
    <name type="scientific">Sulfurihydrogenibium yellowstonense SS-5</name>
    <dbReference type="NCBI Taxonomy" id="432331"/>
    <lineage>
        <taxon>Bacteria</taxon>
        <taxon>Pseudomonadati</taxon>
        <taxon>Aquificota</taxon>
        <taxon>Aquificia</taxon>
        <taxon>Aquificales</taxon>
        <taxon>Hydrogenothermaceae</taxon>
        <taxon>Sulfurihydrogenibium</taxon>
    </lineage>
</organism>
<comment type="caution">
    <text evidence="2">The sequence shown here is derived from an EMBL/GenBank/DDBJ whole genome shotgun (WGS) entry which is preliminary data.</text>
</comment>
<feature type="non-terminal residue" evidence="2">
    <location>
        <position position="197"/>
    </location>
</feature>
<evidence type="ECO:0000313" key="2">
    <source>
        <dbReference type="EMBL" id="EEP60888.1"/>
    </source>
</evidence>
<feature type="domain" description="Glycosyltransferase subfamily 4-like N-terminal" evidence="1">
    <location>
        <begin position="15"/>
        <end position="184"/>
    </location>
</feature>
<accession>C4FJ52</accession>
<dbReference type="GO" id="GO:0016757">
    <property type="term" value="F:glycosyltransferase activity"/>
    <property type="evidence" value="ECO:0007669"/>
    <property type="project" value="UniProtKB-ARBA"/>
</dbReference>
<dbReference type="PANTHER" id="PTHR45947">
    <property type="entry name" value="SULFOQUINOVOSYL TRANSFERASE SQD2"/>
    <property type="match status" value="1"/>
</dbReference>
<dbReference type="EMBL" id="ABZS01000043">
    <property type="protein sequence ID" value="EEP60888.1"/>
    <property type="molecule type" value="Genomic_DNA"/>
</dbReference>
<dbReference type="InterPro" id="IPR028098">
    <property type="entry name" value="Glyco_trans_4-like_N"/>
</dbReference>
<dbReference type="OrthoDB" id="9801609at2"/>
<dbReference type="SUPFAM" id="SSF53756">
    <property type="entry name" value="UDP-Glycosyltransferase/glycogen phosphorylase"/>
    <property type="match status" value="1"/>
</dbReference>
<dbReference type="Pfam" id="PF13439">
    <property type="entry name" value="Glyco_transf_4"/>
    <property type="match status" value="1"/>
</dbReference>
<keyword evidence="2" id="KW-0808">Transferase</keyword>
<protein>
    <submittedName>
        <fullName evidence="2">Putative glycosyl transferase group 1</fullName>
    </submittedName>
</protein>
<evidence type="ECO:0000259" key="1">
    <source>
        <dbReference type="Pfam" id="PF13439"/>
    </source>
</evidence>
<dbReference type="AlphaFoldDB" id="C4FJ52"/>